<dbReference type="GO" id="GO:0007156">
    <property type="term" value="P:homophilic cell adhesion via plasma membrane adhesion molecules"/>
    <property type="evidence" value="ECO:0007669"/>
    <property type="project" value="InterPro"/>
</dbReference>
<dbReference type="CDD" id="cd11304">
    <property type="entry name" value="Cadherin_repeat"/>
    <property type="match status" value="1"/>
</dbReference>
<dbReference type="GO" id="GO:0045211">
    <property type="term" value="C:postsynaptic membrane"/>
    <property type="evidence" value="ECO:0007669"/>
    <property type="project" value="TreeGrafter"/>
</dbReference>
<evidence type="ECO:0000313" key="4">
    <source>
        <dbReference type="Proteomes" id="UP000075883"/>
    </source>
</evidence>
<dbReference type="SUPFAM" id="SSF49313">
    <property type="entry name" value="Cadherin-like"/>
    <property type="match status" value="1"/>
</dbReference>
<dbReference type="InterPro" id="IPR015919">
    <property type="entry name" value="Cadherin-like_sf"/>
</dbReference>
<dbReference type="GO" id="GO:0051965">
    <property type="term" value="P:positive regulation of synapse assembly"/>
    <property type="evidence" value="ECO:0007669"/>
    <property type="project" value="TreeGrafter"/>
</dbReference>
<dbReference type="VEuPathDB" id="VectorBase:ACUA007468"/>
<evidence type="ECO:0000256" key="1">
    <source>
        <dbReference type="PROSITE-ProRule" id="PRU00043"/>
    </source>
</evidence>
<dbReference type="Gene3D" id="2.60.40.60">
    <property type="entry name" value="Cadherins"/>
    <property type="match status" value="1"/>
</dbReference>
<feature type="domain" description="Cadherin" evidence="2">
    <location>
        <begin position="22"/>
        <end position="79"/>
    </location>
</feature>
<dbReference type="GO" id="GO:0050806">
    <property type="term" value="P:positive regulation of synaptic transmission"/>
    <property type="evidence" value="ECO:0007669"/>
    <property type="project" value="TreeGrafter"/>
</dbReference>
<name>A0A182M1Z5_9DIPT</name>
<evidence type="ECO:0000259" key="2">
    <source>
        <dbReference type="PROSITE" id="PS50268"/>
    </source>
</evidence>
<evidence type="ECO:0000313" key="3">
    <source>
        <dbReference type="EnsemblMetazoa" id="ACUA007468-PA"/>
    </source>
</evidence>
<dbReference type="AlphaFoldDB" id="A0A182M1Z5"/>
<reference evidence="3" key="2">
    <citation type="submission" date="2020-05" db="UniProtKB">
        <authorList>
            <consortium name="EnsemblMetazoa"/>
        </authorList>
    </citation>
    <scope>IDENTIFICATION</scope>
    <source>
        <strain evidence="3">A-37</strain>
    </source>
</reference>
<keyword evidence="1" id="KW-0106">Calcium</keyword>
<sequence>MWIEVTTLRGERCGCNRAACRTIELVNELGILKAKKTLNCEKRKNYKFDITAVFCDGSHSKSASVHISVIDINEYSPTFLQPSYVTEVSFGYGQHYLDRSYQPCVSHPWTQFASDTLRCSYQILFQCTFVNSASNLL</sequence>
<dbReference type="PROSITE" id="PS50268">
    <property type="entry name" value="CADHERIN_2"/>
    <property type="match status" value="1"/>
</dbReference>
<dbReference type="GO" id="GO:0009986">
    <property type="term" value="C:cell surface"/>
    <property type="evidence" value="ECO:0007669"/>
    <property type="project" value="TreeGrafter"/>
</dbReference>
<reference evidence="4" key="1">
    <citation type="submission" date="2013-09" db="EMBL/GenBank/DDBJ databases">
        <title>The Genome Sequence of Anopheles culicifacies species A.</title>
        <authorList>
            <consortium name="The Broad Institute Genomics Platform"/>
            <person name="Neafsey D.E."/>
            <person name="Besansky N."/>
            <person name="Howell P."/>
            <person name="Walton C."/>
            <person name="Young S.K."/>
            <person name="Zeng Q."/>
            <person name="Gargeya S."/>
            <person name="Fitzgerald M."/>
            <person name="Haas B."/>
            <person name="Abouelleil A."/>
            <person name="Allen A.W."/>
            <person name="Alvarado L."/>
            <person name="Arachchi H.M."/>
            <person name="Berlin A.M."/>
            <person name="Chapman S.B."/>
            <person name="Gainer-Dewar J."/>
            <person name="Goldberg J."/>
            <person name="Griggs A."/>
            <person name="Gujja S."/>
            <person name="Hansen M."/>
            <person name="Howarth C."/>
            <person name="Imamovic A."/>
            <person name="Ireland A."/>
            <person name="Larimer J."/>
            <person name="McCowan C."/>
            <person name="Murphy C."/>
            <person name="Pearson M."/>
            <person name="Poon T.W."/>
            <person name="Priest M."/>
            <person name="Roberts A."/>
            <person name="Saif S."/>
            <person name="Shea T."/>
            <person name="Sisk P."/>
            <person name="Sykes S."/>
            <person name="Wortman J."/>
            <person name="Nusbaum C."/>
            <person name="Birren B."/>
        </authorList>
    </citation>
    <scope>NUCLEOTIDE SEQUENCE [LARGE SCALE GENOMIC DNA]</scope>
    <source>
        <strain evidence="4">A-37</strain>
    </source>
</reference>
<keyword evidence="4" id="KW-1185">Reference proteome</keyword>
<proteinExistence type="predicted"/>
<dbReference type="EnsemblMetazoa" id="ACUA007468-RA">
    <property type="protein sequence ID" value="ACUA007468-PA"/>
    <property type="gene ID" value="ACUA007468"/>
</dbReference>
<accession>A0A182M1Z5</accession>
<organism evidence="3 4">
    <name type="scientific">Anopheles culicifacies</name>
    <dbReference type="NCBI Taxonomy" id="139723"/>
    <lineage>
        <taxon>Eukaryota</taxon>
        <taxon>Metazoa</taxon>
        <taxon>Ecdysozoa</taxon>
        <taxon>Arthropoda</taxon>
        <taxon>Hexapoda</taxon>
        <taxon>Insecta</taxon>
        <taxon>Pterygota</taxon>
        <taxon>Neoptera</taxon>
        <taxon>Endopterygota</taxon>
        <taxon>Diptera</taxon>
        <taxon>Nematocera</taxon>
        <taxon>Culicoidea</taxon>
        <taxon>Culicidae</taxon>
        <taxon>Anophelinae</taxon>
        <taxon>Anopheles</taxon>
        <taxon>culicifacies species complex</taxon>
    </lineage>
</organism>
<dbReference type="STRING" id="139723.A0A182M1Z5"/>
<protein>
    <recommendedName>
        <fullName evidence="2">Cadherin domain-containing protein</fullName>
    </recommendedName>
</protein>
<dbReference type="Proteomes" id="UP000075883">
    <property type="component" value="Unassembled WGS sequence"/>
</dbReference>
<dbReference type="EMBL" id="AXCM01006689">
    <property type="status" value="NOT_ANNOTATED_CDS"/>
    <property type="molecule type" value="Genomic_DNA"/>
</dbReference>
<dbReference type="InterPro" id="IPR002126">
    <property type="entry name" value="Cadherin-like_dom"/>
</dbReference>
<dbReference type="EMBL" id="AXCM01006690">
    <property type="status" value="NOT_ANNOTATED_CDS"/>
    <property type="molecule type" value="Genomic_DNA"/>
</dbReference>
<dbReference type="GO" id="GO:0005509">
    <property type="term" value="F:calcium ion binding"/>
    <property type="evidence" value="ECO:0007669"/>
    <property type="project" value="UniProtKB-UniRule"/>
</dbReference>
<dbReference type="PANTHER" id="PTHR14139:SF2">
    <property type="entry name" value="CALSYNTENIN-1"/>
    <property type="match status" value="1"/>
</dbReference>
<dbReference type="PANTHER" id="PTHR14139">
    <property type="entry name" value="CALSYNTENIN"/>
    <property type="match status" value="1"/>
</dbReference>